<reference evidence="5" key="1">
    <citation type="journal article" date="2013" name="Environ. Microbiol.">
        <title>Microbiota from the distal guts of lean and obese adolescents exhibit partial functional redundancy besides clear differences in community structure.</title>
        <authorList>
            <person name="Ferrer M."/>
            <person name="Ruiz A."/>
            <person name="Lanza F."/>
            <person name="Haange S.B."/>
            <person name="Oberbach A."/>
            <person name="Till H."/>
            <person name="Bargiela R."/>
            <person name="Campoy C."/>
            <person name="Segura M.T."/>
            <person name="Richter M."/>
            <person name="von Bergen M."/>
            <person name="Seifert J."/>
            <person name="Suarez A."/>
        </authorList>
    </citation>
    <scope>NUCLEOTIDE SEQUENCE</scope>
</reference>
<dbReference type="AlphaFoldDB" id="K1UNX2"/>
<keyword evidence="3" id="KW-0598">Phosphotransferase system</keyword>
<dbReference type="GO" id="GO:0016740">
    <property type="term" value="F:transferase activity"/>
    <property type="evidence" value="ECO:0007669"/>
    <property type="project" value="UniProtKB-KW"/>
</dbReference>
<keyword evidence="5" id="KW-0808">Transferase</keyword>
<organism evidence="5">
    <name type="scientific">human gut metagenome</name>
    <dbReference type="NCBI Taxonomy" id="408170"/>
    <lineage>
        <taxon>unclassified sequences</taxon>
        <taxon>metagenomes</taxon>
        <taxon>organismal metagenomes</taxon>
    </lineage>
</organism>
<dbReference type="EMBL" id="AJWY01004181">
    <property type="protein sequence ID" value="EKC73116.1"/>
    <property type="molecule type" value="Genomic_DNA"/>
</dbReference>
<accession>K1UNX2</accession>
<dbReference type="SUPFAM" id="SSF55594">
    <property type="entry name" value="HPr-like"/>
    <property type="match status" value="1"/>
</dbReference>
<dbReference type="GO" id="GO:0009401">
    <property type="term" value="P:phosphoenolpyruvate-dependent sugar phosphotransferase system"/>
    <property type="evidence" value="ECO:0007669"/>
    <property type="project" value="UniProtKB-KW"/>
</dbReference>
<proteinExistence type="predicted"/>
<protein>
    <submittedName>
        <fullName evidence="5">Phosphotransferase System HPr (HPr) Family</fullName>
    </submittedName>
</protein>
<dbReference type="GO" id="GO:0005737">
    <property type="term" value="C:cytoplasm"/>
    <property type="evidence" value="ECO:0007669"/>
    <property type="project" value="UniProtKB-SubCell"/>
</dbReference>
<dbReference type="NCBIfam" id="TIGR01003">
    <property type="entry name" value="PTS_HPr_family"/>
    <property type="match status" value="1"/>
</dbReference>
<dbReference type="PANTHER" id="PTHR33705:SF2">
    <property type="entry name" value="PHOSPHOCARRIER PROTEIN NPR"/>
    <property type="match status" value="1"/>
</dbReference>
<name>K1UNX2_9ZZZZ</name>
<dbReference type="Pfam" id="PF00381">
    <property type="entry name" value="PTS-HPr"/>
    <property type="match status" value="1"/>
</dbReference>
<dbReference type="InterPro" id="IPR050399">
    <property type="entry name" value="HPr"/>
</dbReference>
<sequence>MRPANTFVTEMSKFSSEVDIVFGGKRINGKSIMNIMAGCIKCGSEITVECSGADENEMLKKAEELITSGFGEE</sequence>
<dbReference type="PROSITE" id="PS51350">
    <property type="entry name" value="PTS_HPR_DOM"/>
    <property type="match status" value="1"/>
</dbReference>
<keyword evidence="2" id="KW-0963">Cytoplasm</keyword>
<evidence type="ECO:0000259" key="4">
    <source>
        <dbReference type="PROSITE" id="PS51350"/>
    </source>
</evidence>
<comment type="subcellular location">
    <subcellularLocation>
        <location evidence="1">Cytoplasm</location>
    </subcellularLocation>
</comment>
<gene>
    <name evidence="5" type="ORF">LEA_06390</name>
</gene>
<dbReference type="PRINTS" id="PR00107">
    <property type="entry name" value="PHOSPHOCPHPR"/>
</dbReference>
<evidence type="ECO:0000256" key="2">
    <source>
        <dbReference type="ARBA" id="ARBA00022490"/>
    </source>
</evidence>
<evidence type="ECO:0000313" key="5">
    <source>
        <dbReference type="EMBL" id="EKC73116.1"/>
    </source>
</evidence>
<comment type="caution">
    <text evidence="5">The sequence shown here is derived from an EMBL/GenBank/DDBJ whole genome shotgun (WGS) entry which is preliminary data.</text>
</comment>
<dbReference type="InterPro" id="IPR035895">
    <property type="entry name" value="HPr-like_sf"/>
</dbReference>
<evidence type="ECO:0000256" key="1">
    <source>
        <dbReference type="ARBA" id="ARBA00004496"/>
    </source>
</evidence>
<dbReference type="InterPro" id="IPR000032">
    <property type="entry name" value="HPr-like"/>
</dbReference>
<feature type="domain" description="HPr" evidence="4">
    <location>
        <begin position="1"/>
        <end position="73"/>
    </location>
</feature>
<dbReference type="PANTHER" id="PTHR33705">
    <property type="entry name" value="PHOSPHOCARRIER PROTEIN HPR"/>
    <property type="match status" value="1"/>
</dbReference>
<evidence type="ECO:0000256" key="3">
    <source>
        <dbReference type="ARBA" id="ARBA00022683"/>
    </source>
</evidence>
<dbReference type="Gene3D" id="3.30.1340.10">
    <property type="entry name" value="HPr-like"/>
    <property type="match status" value="1"/>
</dbReference>
<dbReference type="CDD" id="cd00367">
    <property type="entry name" value="PTS-HPr_like"/>
    <property type="match status" value="1"/>
</dbReference>